<dbReference type="EMBL" id="SJOL01006567">
    <property type="protein sequence ID" value="TGZ64989.1"/>
    <property type="molecule type" value="Genomic_DNA"/>
</dbReference>
<organism evidence="5 6">
    <name type="scientific">Opisthorchis felineus</name>
    <dbReference type="NCBI Taxonomy" id="147828"/>
    <lineage>
        <taxon>Eukaryota</taxon>
        <taxon>Metazoa</taxon>
        <taxon>Spiralia</taxon>
        <taxon>Lophotrochozoa</taxon>
        <taxon>Platyhelminthes</taxon>
        <taxon>Trematoda</taxon>
        <taxon>Digenea</taxon>
        <taxon>Opisthorchiida</taxon>
        <taxon>Opisthorchiata</taxon>
        <taxon>Opisthorchiidae</taxon>
        <taxon>Opisthorchis</taxon>
    </lineage>
</organism>
<evidence type="ECO:0000256" key="4">
    <source>
        <dbReference type="ARBA" id="ARBA00023002"/>
    </source>
</evidence>
<dbReference type="PRINTS" id="PR00081">
    <property type="entry name" value="GDHRDH"/>
</dbReference>
<dbReference type="EMBL" id="SJOL01006567">
    <property type="protein sequence ID" value="TGZ64988.1"/>
    <property type="molecule type" value="Genomic_DNA"/>
</dbReference>
<dbReference type="PANTHER" id="PTHR44085">
    <property type="entry name" value="SEPIAPTERIN REDUCTASE"/>
    <property type="match status" value="1"/>
</dbReference>
<dbReference type="GO" id="GO:0005737">
    <property type="term" value="C:cytoplasm"/>
    <property type="evidence" value="ECO:0007669"/>
    <property type="project" value="UniProtKB-SubCell"/>
</dbReference>
<keyword evidence="3" id="KW-0521">NADP</keyword>
<sequence>MNSRWTFVLQPTNYSDDRSLTEALMSKQPGYKSLCPPTLRCCRLSQWKRRLSLEAPPKITDLVDTSELLELPLKNWSLYPQRSAQLSSMSDCSCQREDQIKSPWANSDCNVVVTGASRGFGRAFCLKLTEALTKEPGAARSINMLLMARDLEALNQTKDQVFMSKAPNSPTKVNVLISRPGLDMVNISEPAARAALQPLFDLNPIDQLEKETQWNLLVHNAATIGGVVLRADERTSVESLEKYYRANLIAPMIITGVFLSHFAPFGSVHPPLIVVNVSSLAAVEPFALMSDYCVGKAARHMYLKTLSTDRPTVAVYNYSPGPLDTDMFNEMLVGHADPNRRAWAENLKKNGGVLMPEESARVCVSWLRRCHYNCSCDGDGMKLRPESVVCPIHQKQYMDIWTGTHLDYYDALAIEQALNKQLA</sequence>
<dbReference type="Gene3D" id="3.40.50.720">
    <property type="entry name" value="NAD(P)-binding Rossmann-like Domain"/>
    <property type="match status" value="1"/>
</dbReference>
<comment type="subcellular location">
    <subcellularLocation>
        <location evidence="1">Cytoplasm</location>
    </subcellularLocation>
</comment>
<evidence type="ECO:0000313" key="6">
    <source>
        <dbReference type="Proteomes" id="UP000308267"/>
    </source>
</evidence>
<accession>A0A4S2LUV4</accession>
<reference evidence="5 6" key="1">
    <citation type="journal article" date="2019" name="BMC Genomics">
        <title>New insights from Opisthorchis felineus genome: update on genomics of the epidemiologically important liver flukes.</title>
        <authorList>
            <person name="Ershov N.I."/>
            <person name="Mordvinov V.A."/>
            <person name="Prokhortchouk E.B."/>
            <person name="Pakharukova M.Y."/>
            <person name="Gunbin K.V."/>
            <person name="Ustyantsev K."/>
            <person name="Genaev M.A."/>
            <person name="Blinov A.G."/>
            <person name="Mazur A."/>
            <person name="Boulygina E."/>
            <person name="Tsygankova S."/>
            <person name="Khrameeva E."/>
            <person name="Chekanov N."/>
            <person name="Fan G."/>
            <person name="Xiao A."/>
            <person name="Zhang H."/>
            <person name="Xu X."/>
            <person name="Yang H."/>
            <person name="Solovyev V."/>
            <person name="Lee S.M."/>
            <person name="Liu X."/>
            <person name="Afonnikov D.A."/>
            <person name="Skryabin K.G."/>
        </authorList>
    </citation>
    <scope>NUCLEOTIDE SEQUENCE [LARGE SCALE GENOMIC DNA]</scope>
    <source>
        <strain evidence="5">AK-0245</strain>
        <tissue evidence="5">Whole organism</tissue>
    </source>
</reference>
<dbReference type="SUPFAM" id="SSF51735">
    <property type="entry name" value="NAD(P)-binding Rossmann-fold domains"/>
    <property type="match status" value="1"/>
</dbReference>
<dbReference type="InterPro" id="IPR036291">
    <property type="entry name" value="NAD(P)-bd_dom_sf"/>
</dbReference>
<name>A0A4S2LUV4_OPIFE</name>
<keyword evidence="4" id="KW-0560">Oxidoreductase</keyword>
<comment type="caution">
    <text evidence="5">The sequence shown here is derived from an EMBL/GenBank/DDBJ whole genome shotgun (WGS) entry which is preliminary data.</text>
</comment>
<evidence type="ECO:0000256" key="3">
    <source>
        <dbReference type="ARBA" id="ARBA00022857"/>
    </source>
</evidence>
<proteinExistence type="predicted"/>
<keyword evidence="6" id="KW-1185">Reference proteome</keyword>
<dbReference type="InterPro" id="IPR002347">
    <property type="entry name" value="SDR_fam"/>
</dbReference>
<evidence type="ECO:0000313" key="5">
    <source>
        <dbReference type="EMBL" id="TGZ64988.1"/>
    </source>
</evidence>
<dbReference type="EMBL" id="SJOL01006567">
    <property type="protein sequence ID" value="TGZ64986.1"/>
    <property type="molecule type" value="Genomic_DNA"/>
</dbReference>
<dbReference type="GO" id="GO:0006729">
    <property type="term" value="P:tetrahydrobiopterin biosynthetic process"/>
    <property type="evidence" value="ECO:0007669"/>
    <property type="project" value="TreeGrafter"/>
</dbReference>
<dbReference type="EMBL" id="SJOL01006567">
    <property type="protein sequence ID" value="TGZ64990.1"/>
    <property type="molecule type" value="Genomic_DNA"/>
</dbReference>
<dbReference type="InterPro" id="IPR051721">
    <property type="entry name" value="Biopterin_syn/organic_redct"/>
</dbReference>
<dbReference type="OrthoDB" id="153074at2759"/>
<dbReference type="PANTHER" id="PTHR44085:SF2">
    <property type="entry name" value="SEPIAPTERIN REDUCTASE"/>
    <property type="match status" value="1"/>
</dbReference>
<dbReference type="GO" id="GO:0004757">
    <property type="term" value="F:sepiapterin reductase (NADP+) activity"/>
    <property type="evidence" value="ECO:0007669"/>
    <property type="project" value="TreeGrafter"/>
</dbReference>
<evidence type="ECO:0000256" key="1">
    <source>
        <dbReference type="ARBA" id="ARBA00004496"/>
    </source>
</evidence>
<dbReference type="Proteomes" id="UP000308267">
    <property type="component" value="Unassembled WGS sequence"/>
</dbReference>
<gene>
    <name evidence="5" type="ORF">CRM22_006085</name>
</gene>
<dbReference type="Pfam" id="PF00106">
    <property type="entry name" value="adh_short"/>
    <property type="match status" value="1"/>
</dbReference>
<dbReference type="STRING" id="147828.A0A4S2LUV4"/>
<dbReference type="AlphaFoldDB" id="A0A4S2LUV4"/>
<protein>
    <recommendedName>
        <fullName evidence="7">Sepiapterin reductase</fullName>
    </recommendedName>
</protein>
<evidence type="ECO:0000256" key="2">
    <source>
        <dbReference type="ARBA" id="ARBA00022490"/>
    </source>
</evidence>
<evidence type="ECO:0008006" key="7">
    <source>
        <dbReference type="Google" id="ProtNLM"/>
    </source>
</evidence>
<keyword evidence="2" id="KW-0963">Cytoplasm</keyword>